<organism evidence="7 8">
    <name type="scientific">Corallococcus praedator</name>
    <dbReference type="NCBI Taxonomy" id="2316724"/>
    <lineage>
        <taxon>Bacteria</taxon>
        <taxon>Pseudomonadati</taxon>
        <taxon>Myxococcota</taxon>
        <taxon>Myxococcia</taxon>
        <taxon>Myxococcales</taxon>
        <taxon>Cystobacterineae</taxon>
        <taxon>Myxococcaceae</taxon>
        <taxon>Corallococcus</taxon>
    </lineage>
</organism>
<dbReference type="CDD" id="cd21109">
    <property type="entry name" value="SPASM"/>
    <property type="match status" value="1"/>
</dbReference>
<sequence>MPHPESFTLSGPAAQLWDTLVGLAELQSDMQHTVMRGLDLPSRARVLAAISKLATRGALENEADFDLDSREPPPRPQLRKMHLELTHRCNFACKGCYLGARLAPVSGASRHEGTTEQWLTLIRQAGELGCTYATITGGEPFIRPDILTLLDALSAQNISAEINTNGSCITPRIAKALRNVLVSSVEVSIYGYDAASSEGYTGSKAGHDASIRGVRHLVEEGVPVHVKYFATSTTNHGYEQINQLLMPLGVKVKYAAVTIHGDIFDGKPAPDGLTVDIPRKEVKQKRELPCTPSMNGLGIEPDGSVRACPKLTLLFGNAFEQGLEAIWNRSADLTAFREFWIEYCKSAGFVRGASLKSPCPANNLLMREGGLAEFRNQWDTWREKERA</sequence>
<protein>
    <submittedName>
        <fullName evidence="7">Radical SAM protein</fullName>
    </submittedName>
</protein>
<evidence type="ECO:0000256" key="1">
    <source>
        <dbReference type="ARBA" id="ARBA00001966"/>
    </source>
</evidence>
<evidence type="ECO:0000313" key="7">
    <source>
        <dbReference type="EMBL" id="RKI16411.1"/>
    </source>
</evidence>
<dbReference type="Pfam" id="PF13186">
    <property type="entry name" value="SPASM"/>
    <property type="match status" value="1"/>
</dbReference>
<evidence type="ECO:0000256" key="3">
    <source>
        <dbReference type="ARBA" id="ARBA00022723"/>
    </source>
</evidence>
<dbReference type="CDD" id="cd01335">
    <property type="entry name" value="Radical_SAM"/>
    <property type="match status" value="1"/>
</dbReference>
<dbReference type="Pfam" id="PF04055">
    <property type="entry name" value="Radical_SAM"/>
    <property type="match status" value="1"/>
</dbReference>
<name>A0ABX9QQB3_9BACT</name>
<dbReference type="PANTHER" id="PTHR11228">
    <property type="entry name" value="RADICAL SAM DOMAIN PROTEIN"/>
    <property type="match status" value="1"/>
</dbReference>
<dbReference type="SFLD" id="SFLDS00029">
    <property type="entry name" value="Radical_SAM"/>
    <property type="match status" value="1"/>
</dbReference>
<dbReference type="Proteomes" id="UP000278907">
    <property type="component" value="Unassembled WGS sequence"/>
</dbReference>
<dbReference type="RefSeq" id="WP_120582410.1">
    <property type="nucleotide sequence ID" value="NZ_RAWI01000010.1"/>
</dbReference>
<dbReference type="InterPro" id="IPR023885">
    <property type="entry name" value="4Fe4S-binding_SPASM_dom"/>
</dbReference>
<proteinExistence type="predicted"/>
<dbReference type="Gene3D" id="3.20.20.70">
    <property type="entry name" value="Aldolase class I"/>
    <property type="match status" value="1"/>
</dbReference>
<keyword evidence="3" id="KW-0479">Metal-binding</keyword>
<feature type="domain" description="Radical SAM core" evidence="6">
    <location>
        <begin position="75"/>
        <end position="300"/>
    </location>
</feature>
<accession>A0ABX9QQB3</accession>
<evidence type="ECO:0000259" key="6">
    <source>
        <dbReference type="PROSITE" id="PS51918"/>
    </source>
</evidence>
<dbReference type="SFLD" id="SFLDG01067">
    <property type="entry name" value="SPASM/twitch_domain_containing"/>
    <property type="match status" value="1"/>
</dbReference>
<dbReference type="InterPro" id="IPR007197">
    <property type="entry name" value="rSAM"/>
</dbReference>
<dbReference type="PANTHER" id="PTHR11228:SF7">
    <property type="entry name" value="PQQA PEPTIDE CYCLASE"/>
    <property type="match status" value="1"/>
</dbReference>
<keyword evidence="8" id="KW-1185">Reference proteome</keyword>
<dbReference type="InterPro" id="IPR050377">
    <property type="entry name" value="Radical_SAM_PqqE_MftC-like"/>
</dbReference>
<dbReference type="EMBL" id="RAWI01000010">
    <property type="protein sequence ID" value="RKI16411.1"/>
    <property type="molecule type" value="Genomic_DNA"/>
</dbReference>
<evidence type="ECO:0000256" key="2">
    <source>
        <dbReference type="ARBA" id="ARBA00022691"/>
    </source>
</evidence>
<evidence type="ECO:0000256" key="5">
    <source>
        <dbReference type="ARBA" id="ARBA00023014"/>
    </source>
</evidence>
<dbReference type="InterPro" id="IPR013785">
    <property type="entry name" value="Aldolase_TIM"/>
</dbReference>
<reference evidence="7 8" key="1">
    <citation type="submission" date="2018-09" db="EMBL/GenBank/DDBJ databases">
        <authorList>
            <person name="Livingstone P.G."/>
            <person name="Whitworth D.E."/>
        </authorList>
    </citation>
    <scope>NUCLEOTIDE SEQUENCE [LARGE SCALE GENOMIC DNA]</scope>
    <source>
        <strain evidence="7 8">CA031B</strain>
    </source>
</reference>
<comment type="caution">
    <text evidence="7">The sequence shown here is derived from an EMBL/GenBank/DDBJ whole genome shotgun (WGS) entry which is preliminary data.</text>
</comment>
<dbReference type="PROSITE" id="PS51918">
    <property type="entry name" value="RADICAL_SAM"/>
    <property type="match status" value="1"/>
</dbReference>
<comment type="cofactor">
    <cofactor evidence="1">
        <name>[4Fe-4S] cluster</name>
        <dbReference type="ChEBI" id="CHEBI:49883"/>
    </cofactor>
</comment>
<gene>
    <name evidence="7" type="ORF">D7Y13_02470</name>
</gene>
<evidence type="ECO:0000313" key="8">
    <source>
        <dbReference type="Proteomes" id="UP000278907"/>
    </source>
</evidence>
<keyword evidence="2" id="KW-0949">S-adenosyl-L-methionine</keyword>
<dbReference type="SUPFAM" id="SSF102114">
    <property type="entry name" value="Radical SAM enzymes"/>
    <property type="match status" value="1"/>
</dbReference>
<keyword evidence="4" id="KW-0408">Iron</keyword>
<keyword evidence="5" id="KW-0411">Iron-sulfur</keyword>
<dbReference type="InterPro" id="IPR058240">
    <property type="entry name" value="rSAM_sf"/>
</dbReference>
<evidence type="ECO:0000256" key="4">
    <source>
        <dbReference type="ARBA" id="ARBA00023004"/>
    </source>
</evidence>